<evidence type="ECO:0000256" key="3">
    <source>
        <dbReference type="ARBA" id="ARBA00022490"/>
    </source>
</evidence>
<dbReference type="PANTHER" id="PTHR23293:SF9">
    <property type="entry name" value="FAD SYNTHASE"/>
    <property type="match status" value="1"/>
</dbReference>
<keyword evidence="5" id="KW-0285">Flavoprotein</keyword>
<evidence type="ECO:0000259" key="20">
    <source>
        <dbReference type="PROSITE" id="PS51684"/>
    </source>
</evidence>
<feature type="domain" description="SAM-dependent methyltransferase TRM5/TYW2-type" evidence="20">
    <location>
        <begin position="136"/>
        <end position="412"/>
    </location>
</feature>
<keyword evidence="10" id="KW-0548">Nucleotidyltransferase</keyword>
<comment type="catalytic activity">
    <reaction evidence="17 19">
        <text>guanosine(37) in tRNA + S-adenosyl-L-methionine = N(1)-methylguanosine(37) in tRNA + S-adenosyl-L-homocysteine + H(+)</text>
        <dbReference type="Rhea" id="RHEA:36899"/>
        <dbReference type="Rhea" id="RHEA-COMP:10145"/>
        <dbReference type="Rhea" id="RHEA-COMP:10147"/>
        <dbReference type="ChEBI" id="CHEBI:15378"/>
        <dbReference type="ChEBI" id="CHEBI:57856"/>
        <dbReference type="ChEBI" id="CHEBI:59789"/>
        <dbReference type="ChEBI" id="CHEBI:73542"/>
        <dbReference type="ChEBI" id="CHEBI:74269"/>
        <dbReference type="EC" id="2.1.1.228"/>
    </reaction>
</comment>
<keyword evidence="14 19" id="KW-0496">Mitochondrion</keyword>
<comment type="similarity">
    <text evidence="19">Belongs to the TRM5 / TYW2 family.</text>
</comment>
<dbReference type="InterPro" id="IPR056743">
    <property type="entry name" value="TRM5-TYW2-like_MTfase"/>
</dbReference>
<dbReference type="InterPro" id="IPR002500">
    <property type="entry name" value="PAPS_reduct_dom"/>
</dbReference>
<keyword evidence="4 19" id="KW-0489">Methyltransferase</keyword>
<evidence type="ECO:0000256" key="4">
    <source>
        <dbReference type="ARBA" id="ARBA00022603"/>
    </source>
</evidence>
<keyword evidence="9 19" id="KW-0819">tRNA processing</keyword>
<dbReference type="Gene3D" id="3.40.50.150">
    <property type="entry name" value="Vaccinia Virus protein VP39"/>
    <property type="match status" value="1"/>
</dbReference>
<comment type="caution">
    <text evidence="21">The sequence shown here is derived from an EMBL/GenBank/DDBJ whole genome shotgun (WGS) entry which is preliminary data.</text>
</comment>
<dbReference type="PANTHER" id="PTHR23293">
    <property type="entry name" value="FAD SYNTHETASE-RELATED FMN ADENYLYLTRANSFERASE"/>
    <property type="match status" value="1"/>
</dbReference>
<keyword evidence="8 19" id="KW-0949">S-adenosyl-L-methionine</keyword>
<comment type="pathway">
    <text evidence="1">Cofactor biosynthesis; FAD biosynthesis; FAD from FMN: step 1/1.</text>
</comment>
<dbReference type="InterPro" id="IPR029063">
    <property type="entry name" value="SAM-dependent_MTases_sf"/>
</dbReference>
<evidence type="ECO:0000313" key="22">
    <source>
        <dbReference type="Proteomes" id="UP001152562"/>
    </source>
</evidence>
<evidence type="ECO:0000256" key="17">
    <source>
        <dbReference type="ARBA" id="ARBA00047783"/>
    </source>
</evidence>
<protein>
    <recommendedName>
        <fullName evidence="19">tRNA (guanine(37)-N1)-methyltransferase</fullName>
        <ecNumber evidence="19">2.1.1.228</ecNumber>
    </recommendedName>
    <alternativeName>
        <fullName evidence="19">M1G-methyltransferase</fullName>
    </alternativeName>
    <alternativeName>
        <fullName evidence="19">tRNA [GM37] methyltransferase</fullName>
    </alternativeName>
    <alternativeName>
        <fullName evidence="19">tRNA methyltransferase 5 homolog</fullName>
    </alternativeName>
</protein>
<dbReference type="GO" id="GO:0005759">
    <property type="term" value="C:mitochondrial matrix"/>
    <property type="evidence" value="ECO:0007669"/>
    <property type="project" value="UniProtKB-SubCell"/>
</dbReference>
<feature type="binding site" evidence="19">
    <location>
        <begin position="292"/>
        <end position="293"/>
    </location>
    <ligand>
        <name>S-adenosyl-L-methionine</name>
        <dbReference type="ChEBI" id="CHEBI:59789"/>
    </ligand>
</feature>
<keyword evidence="22" id="KW-1185">Reference proteome</keyword>
<dbReference type="PROSITE" id="PS51684">
    <property type="entry name" value="SAM_MT_TRM5_TYW2"/>
    <property type="match status" value="1"/>
</dbReference>
<evidence type="ECO:0000256" key="19">
    <source>
        <dbReference type="HAMAP-Rule" id="MF_03152"/>
    </source>
</evidence>
<evidence type="ECO:0000256" key="18">
    <source>
        <dbReference type="ARBA" id="ARBA00049494"/>
    </source>
</evidence>
<evidence type="ECO:0000256" key="12">
    <source>
        <dbReference type="ARBA" id="ARBA00022827"/>
    </source>
</evidence>
<evidence type="ECO:0000256" key="5">
    <source>
        <dbReference type="ARBA" id="ARBA00022630"/>
    </source>
</evidence>
<dbReference type="GO" id="GO:0005634">
    <property type="term" value="C:nucleus"/>
    <property type="evidence" value="ECO:0007669"/>
    <property type="project" value="UniProtKB-SubCell"/>
</dbReference>
<evidence type="ECO:0000256" key="1">
    <source>
        <dbReference type="ARBA" id="ARBA00004726"/>
    </source>
</evidence>
<feature type="binding site" evidence="19">
    <location>
        <begin position="263"/>
        <end position="264"/>
    </location>
    <ligand>
        <name>S-adenosyl-L-methionine</name>
        <dbReference type="ChEBI" id="CHEBI:59789"/>
    </ligand>
</feature>
<name>A0A9P0X7K2_PIEBR</name>
<dbReference type="EC" id="2.1.1.228" evidence="19"/>
<comment type="subunit">
    <text evidence="19">Monomer.</text>
</comment>
<dbReference type="CDD" id="cd23948">
    <property type="entry name" value="FAD_synthase"/>
    <property type="match status" value="1"/>
</dbReference>
<dbReference type="InterPro" id="IPR014729">
    <property type="entry name" value="Rossmann-like_a/b/a_fold"/>
</dbReference>
<feature type="binding site" evidence="19">
    <location>
        <position position="225"/>
    </location>
    <ligand>
        <name>S-adenosyl-L-methionine</name>
        <dbReference type="ChEBI" id="CHEBI:59789"/>
    </ligand>
</feature>
<comment type="function">
    <text evidence="16">Involved in mitochondrial tRNA methylation. Specifically methylates the N1 position of guanosine-37 in various tRNAs. Methylation is not dependent on the nature of the nucleoside 5' of the target nucleoside. This is the first step in the biosynthesis of wybutosine (yW), a modified base adjacent to the anticodon of tRNAs and required for accurate decoding.</text>
</comment>
<dbReference type="Pfam" id="PF25133">
    <property type="entry name" value="TYW2_N_2"/>
    <property type="match status" value="1"/>
</dbReference>
<dbReference type="GO" id="GO:0003919">
    <property type="term" value="F:FMN adenylyltransferase activity"/>
    <property type="evidence" value="ECO:0007669"/>
    <property type="project" value="UniProtKB-EC"/>
</dbReference>
<dbReference type="Pfam" id="PF01507">
    <property type="entry name" value="PAPS_reduct"/>
    <property type="match status" value="2"/>
</dbReference>
<keyword evidence="13" id="KW-0067">ATP-binding</keyword>
<evidence type="ECO:0000256" key="14">
    <source>
        <dbReference type="ARBA" id="ARBA00023128"/>
    </source>
</evidence>
<keyword evidence="12" id="KW-0274">FAD</keyword>
<evidence type="ECO:0000256" key="10">
    <source>
        <dbReference type="ARBA" id="ARBA00022695"/>
    </source>
</evidence>
<dbReference type="InterPro" id="IPR030382">
    <property type="entry name" value="MeTrfase_TRM5/TYW2"/>
</dbReference>
<dbReference type="EMBL" id="CALOZG010000003">
    <property type="protein sequence ID" value="CAH4007894.1"/>
    <property type="molecule type" value="Genomic_DNA"/>
</dbReference>
<dbReference type="InterPro" id="IPR025792">
    <property type="entry name" value="tRNA_Gua_MeTrfase_euk"/>
</dbReference>
<sequence length="677" mass="78258">MSAKVSLTPIGVRGMKILDREKFQLNVSVPVLEVTENKLAKTTPIVKPYFLKLENFKPIQNYVTENNSSTKRIFFNPEKIKFWSDIAENHRLTLKSYDVDESNFTFDTLQLTYDNFKFDIIFKAVLPENEEIVSSFSQIGHIIHLNLREHLFEYRYLIGQVLLDKIKTCRTVVNKSNIIDNTYRNFKMEVIAGEEDFLVTVKENRCNFQFDFSKVYWNPRLCKEHERILAFLKPDDVLFDVFCGVGPFSIPAAKRNCQVFANDLNPDSFKWLEHNAKINKINMTRLKLYNQDGKDFICNIFKDYVTDIFNGKKILKNDAKIHITMNLPALAVEFLNNFNALLSIEDLSSNIKCDIIVYVYCFAVGEDPVKISKEKVIENLGFDISKDIIDVFNVRNVSPKKEMMRLEMPQSNEFIMNFEDFAEVTKESEQVIRQCFSQFRLDEVFLSFNGGKDCTVLLDLTINVLKDIHQKDDIAKDLKVIYMRTKGPFREIESFIEEIEAHYKVKLVVTEGEMKTALGNILEDDRRLKACLMGTRRTDPYSQNLKFMQKTDSSWPQVVRVFPILNWSYHQIWSYILQRHIPYCNLYDIGYTSIGSVQNTCPNPSLAYNISGHIAYKPAWLLDDPTMERDGRMTAVNSRSLTDGTGNTLTDVISESVNGHAYKADKTDSISNALNTA</sequence>
<comment type="similarity">
    <text evidence="2">Belongs to the class I-like SAM-binding methyltransferase superfamily. TRM5/TYW2 family.</text>
</comment>
<comment type="catalytic activity">
    <reaction evidence="18">
        <text>FMN + ATP + H(+) = FAD + diphosphate</text>
        <dbReference type="Rhea" id="RHEA:17237"/>
        <dbReference type="ChEBI" id="CHEBI:15378"/>
        <dbReference type="ChEBI" id="CHEBI:30616"/>
        <dbReference type="ChEBI" id="CHEBI:33019"/>
        <dbReference type="ChEBI" id="CHEBI:57692"/>
        <dbReference type="ChEBI" id="CHEBI:58210"/>
        <dbReference type="EC" id="2.7.7.2"/>
    </reaction>
</comment>
<keyword evidence="6" id="KW-0288">FMN</keyword>
<dbReference type="AlphaFoldDB" id="A0A9P0X7K2"/>
<dbReference type="HAMAP" id="MF_03152">
    <property type="entry name" value="TRM5"/>
    <property type="match status" value="1"/>
</dbReference>
<keyword evidence="3 19" id="KW-0963">Cytoplasm</keyword>
<dbReference type="Gene3D" id="3.40.50.620">
    <property type="entry name" value="HUPs"/>
    <property type="match status" value="2"/>
</dbReference>
<organism evidence="21 22">
    <name type="scientific">Pieris brassicae</name>
    <name type="common">White butterfly</name>
    <name type="synonym">Large white butterfly</name>
    <dbReference type="NCBI Taxonomy" id="7116"/>
    <lineage>
        <taxon>Eukaryota</taxon>
        <taxon>Metazoa</taxon>
        <taxon>Ecdysozoa</taxon>
        <taxon>Arthropoda</taxon>
        <taxon>Hexapoda</taxon>
        <taxon>Insecta</taxon>
        <taxon>Pterygota</taxon>
        <taxon>Neoptera</taxon>
        <taxon>Endopterygota</taxon>
        <taxon>Lepidoptera</taxon>
        <taxon>Glossata</taxon>
        <taxon>Ditrysia</taxon>
        <taxon>Papilionoidea</taxon>
        <taxon>Pieridae</taxon>
        <taxon>Pierinae</taxon>
        <taxon>Pieris</taxon>
    </lineage>
</organism>
<evidence type="ECO:0000256" key="11">
    <source>
        <dbReference type="ARBA" id="ARBA00022741"/>
    </source>
</evidence>
<dbReference type="GO" id="GO:0005524">
    <property type="term" value="F:ATP binding"/>
    <property type="evidence" value="ECO:0007669"/>
    <property type="project" value="UniProtKB-KW"/>
</dbReference>
<dbReference type="CDD" id="cd02440">
    <property type="entry name" value="AdoMet_MTases"/>
    <property type="match status" value="1"/>
</dbReference>
<evidence type="ECO:0000256" key="16">
    <source>
        <dbReference type="ARBA" id="ARBA00045951"/>
    </source>
</evidence>
<evidence type="ECO:0000256" key="2">
    <source>
        <dbReference type="ARBA" id="ARBA00009775"/>
    </source>
</evidence>
<dbReference type="GO" id="GO:0070901">
    <property type="term" value="P:mitochondrial tRNA methylation"/>
    <property type="evidence" value="ECO:0007669"/>
    <property type="project" value="UniProtKB-ARBA"/>
</dbReference>
<dbReference type="InterPro" id="IPR056744">
    <property type="entry name" value="TRM5/TYW2-like_N"/>
</dbReference>
<evidence type="ECO:0000256" key="13">
    <source>
        <dbReference type="ARBA" id="ARBA00022840"/>
    </source>
</evidence>
<keyword evidence="15 19" id="KW-0539">Nucleus</keyword>
<accession>A0A9P0X7K2</accession>
<evidence type="ECO:0000256" key="7">
    <source>
        <dbReference type="ARBA" id="ARBA00022679"/>
    </source>
</evidence>
<proteinExistence type="inferred from homology"/>
<dbReference type="FunFam" id="3.30.300.110:FF:000001">
    <property type="entry name" value="tRNA (guanine(37)-N1)-methyltransferase"/>
    <property type="match status" value="1"/>
</dbReference>
<dbReference type="Pfam" id="PF02475">
    <property type="entry name" value="TRM5-TYW2_MTfase"/>
    <property type="match status" value="1"/>
</dbReference>
<evidence type="ECO:0000313" key="21">
    <source>
        <dbReference type="EMBL" id="CAH4007894.1"/>
    </source>
</evidence>
<gene>
    <name evidence="21" type="ORF">PIBRA_LOCUS3050</name>
</gene>
<reference evidence="21" key="1">
    <citation type="submission" date="2022-05" db="EMBL/GenBank/DDBJ databases">
        <authorList>
            <person name="Okamura Y."/>
        </authorList>
    </citation>
    <scope>NUCLEOTIDE SEQUENCE</scope>
</reference>
<comment type="function">
    <text evidence="19">Specifically methylates the N1 position of guanosine-37 in various cytoplasmic and mitochondrial tRNAs. Methylation is not dependent on the nature of the nucleoside 5' of the target nucleoside. This is the first step in the biosynthesis of wybutosine (yW), a modified base adjacent to the anticodon of tRNAs and required for accurate decoding.</text>
</comment>
<evidence type="ECO:0000256" key="6">
    <source>
        <dbReference type="ARBA" id="ARBA00022643"/>
    </source>
</evidence>
<dbReference type="SUPFAM" id="SSF53335">
    <property type="entry name" value="S-adenosyl-L-methionine-dependent methyltransferases"/>
    <property type="match status" value="1"/>
</dbReference>
<feature type="binding site" evidence="19">
    <location>
        <position position="326"/>
    </location>
    <ligand>
        <name>S-adenosyl-L-methionine</name>
        <dbReference type="ChEBI" id="CHEBI:59789"/>
    </ligand>
</feature>
<evidence type="ECO:0000256" key="15">
    <source>
        <dbReference type="ARBA" id="ARBA00023242"/>
    </source>
</evidence>
<dbReference type="SUPFAM" id="SSF52402">
    <property type="entry name" value="Adenine nucleotide alpha hydrolases-like"/>
    <property type="match status" value="1"/>
</dbReference>
<dbReference type="GO" id="GO:0006747">
    <property type="term" value="P:FAD biosynthetic process"/>
    <property type="evidence" value="ECO:0007669"/>
    <property type="project" value="TreeGrafter"/>
</dbReference>
<keyword evidence="7 19" id="KW-0808">Transferase</keyword>
<comment type="subcellular location">
    <subcellularLocation>
        <location evidence="19">Mitochondrion matrix</location>
    </subcellularLocation>
    <subcellularLocation>
        <location evidence="19">Nucleus</location>
    </subcellularLocation>
    <subcellularLocation>
        <location evidence="19">Cytoplasm</location>
    </subcellularLocation>
    <text evidence="19">Predominantly in the mitochondria and in the nucleus.</text>
</comment>
<evidence type="ECO:0000256" key="8">
    <source>
        <dbReference type="ARBA" id="ARBA00022691"/>
    </source>
</evidence>
<dbReference type="Gene3D" id="3.30.300.110">
    <property type="entry name" value="Met-10+ protein-like domains"/>
    <property type="match status" value="1"/>
</dbReference>
<dbReference type="Proteomes" id="UP001152562">
    <property type="component" value="Unassembled WGS sequence"/>
</dbReference>
<keyword evidence="11" id="KW-0547">Nucleotide-binding</keyword>
<evidence type="ECO:0000256" key="9">
    <source>
        <dbReference type="ARBA" id="ARBA00022694"/>
    </source>
</evidence>
<dbReference type="GO" id="GO:0052906">
    <property type="term" value="F:tRNA (guanine(37)-N1)-methyltransferase activity"/>
    <property type="evidence" value="ECO:0007669"/>
    <property type="project" value="UniProtKB-UniRule"/>
</dbReference>